<evidence type="ECO:0000313" key="2">
    <source>
        <dbReference type="Proteomes" id="UP000318428"/>
    </source>
</evidence>
<accession>A0ABY3GE39</accession>
<sequence>MDTLESAVRKHHKTRFVFANVNNDLGDWCAEIDSHTSLVKMAYGYARRIAVDALYAQGLVNKDVREHVLMIFKALQAQTGQTVEFQEAAYAQAVEFLKGYNWQFTSIFAKSLSVFASSRAPDGILADADLFTEVLVFSYAQVKEDFEVAEAIDAMFRQDSLSRDQAFEDAYAEINKEIFDDLPLYHINLEEAERYATENGKVVYKDSSGYFTANKNYVPPPQFGLDDENISF</sequence>
<proteinExistence type="predicted"/>
<gene>
    <name evidence="1" type="ORF">FJD38_23280</name>
</gene>
<organism evidence="1 2">
    <name type="scientific">Pseudomonas saxonica</name>
    <dbReference type="NCBI Taxonomy" id="2600598"/>
    <lineage>
        <taxon>Bacteria</taxon>
        <taxon>Pseudomonadati</taxon>
        <taxon>Pseudomonadota</taxon>
        <taxon>Gammaproteobacteria</taxon>
        <taxon>Pseudomonadales</taxon>
        <taxon>Pseudomonadaceae</taxon>
        <taxon>Pseudomonas</taxon>
    </lineage>
</organism>
<reference evidence="1 2" key="1">
    <citation type="submission" date="2019-06" db="EMBL/GenBank/DDBJ databases">
        <title>Pseudomonas bimorpha sp. nov. isolated from bovine raw milk and skim milk concentrate.</title>
        <authorList>
            <person name="Hofmann K."/>
            <person name="Huptas C."/>
            <person name="Doll E."/>
            <person name="Scherer S."/>
            <person name="Wenning M."/>
        </authorList>
    </citation>
    <scope>NUCLEOTIDE SEQUENCE [LARGE SCALE GENOMIC DNA]</scope>
    <source>
        <strain evidence="1 2">DSM 108989</strain>
    </source>
</reference>
<evidence type="ECO:0000313" key="1">
    <source>
        <dbReference type="EMBL" id="TWR84797.1"/>
    </source>
</evidence>
<keyword evidence="2" id="KW-1185">Reference proteome</keyword>
<name>A0ABY3GE39_9PSED</name>
<dbReference type="RefSeq" id="WP_146387853.1">
    <property type="nucleotide sequence ID" value="NZ_VFIO01000016.1"/>
</dbReference>
<comment type="caution">
    <text evidence="1">The sequence shown here is derived from an EMBL/GenBank/DDBJ whole genome shotgun (WGS) entry which is preliminary data.</text>
</comment>
<protein>
    <submittedName>
        <fullName evidence="1">Uncharacterized protein</fullName>
    </submittedName>
</protein>
<dbReference type="Proteomes" id="UP000318428">
    <property type="component" value="Unassembled WGS sequence"/>
</dbReference>
<dbReference type="EMBL" id="VFIO01000016">
    <property type="protein sequence ID" value="TWR84797.1"/>
    <property type="molecule type" value="Genomic_DNA"/>
</dbReference>